<dbReference type="InterPro" id="IPR050157">
    <property type="entry name" value="PSI_iron-sulfur_center"/>
</dbReference>
<evidence type="ECO:0000256" key="4">
    <source>
        <dbReference type="ARBA" id="ARBA00023014"/>
    </source>
</evidence>
<evidence type="ECO:0000256" key="3">
    <source>
        <dbReference type="ARBA" id="ARBA00023004"/>
    </source>
</evidence>
<dbReference type="InterPro" id="IPR017896">
    <property type="entry name" value="4Fe4S_Fe-S-bd"/>
</dbReference>
<dbReference type="STRING" id="1776334.APZ16_02250"/>
<dbReference type="PANTHER" id="PTHR24960:SF79">
    <property type="entry name" value="PHOTOSYSTEM I IRON-SULFUR CENTER"/>
    <property type="match status" value="1"/>
</dbReference>
<dbReference type="SUPFAM" id="SSF54862">
    <property type="entry name" value="4Fe-4S ferredoxins"/>
    <property type="match status" value="1"/>
</dbReference>
<dbReference type="GO" id="GO:0046872">
    <property type="term" value="F:metal ion binding"/>
    <property type="evidence" value="ECO:0007669"/>
    <property type="project" value="UniProtKB-KW"/>
</dbReference>
<dbReference type="AlphaFoldDB" id="A0A147JW19"/>
<feature type="domain" description="4Fe-4S ferredoxin-type" evidence="5">
    <location>
        <begin position="74"/>
        <end position="103"/>
    </location>
</feature>
<dbReference type="GO" id="GO:0016491">
    <property type="term" value="F:oxidoreductase activity"/>
    <property type="evidence" value="ECO:0007669"/>
    <property type="project" value="UniProtKB-ARBA"/>
</dbReference>
<dbReference type="Proteomes" id="UP000074294">
    <property type="component" value="Unassembled WGS sequence"/>
</dbReference>
<gene>
    <name evidence="6" type="ORF">APZ16_02250</name>
</gene>
<dbReference type="PROSITE" id="PS00198">
    <property type="entry name" value="4FE4S_FER_1"/>
    <property type="match status" value="1"/>
</dbReference>
<evidence type="ECO:0000313" key="7">
    <source>
        <dbReference type="Proteomes" id="UP000074294"/>
    </source>
</evidence>
<dbReference type="Pfam" id="PF14697">
    <property type="entry name" value="Fer4_21"/>
    <property type="match status" value="1"/>
</dbReference>
<comment type="caution">
    <text evidence="6">The sequence shown here is derived from an EMBL/GenBank/DDBJ whole genome shotgun (WGS) entry which is preliminary data.</text>
</comment>
<reference evidence="6 7" key="1">
    <citation type="journal article" date="2016" name="Nat. Microbiol.">
        <title>Genomic inference of the metabolism of cosmopolitan subsurface Archaea, Hadesarchaea.</title>
        <authorList>
            <person name="Baker B.J."/>
            <person name="Saw J.H."/>
            <person name="Lind A.E."/>
            <person name="Lazar C.S."/>
            <person name="Hinrichs K.-U."/>
            <person name="Teske A.P."/>
            <person name="Ettema T.J."/>
        </authorList>
    </citation>
    <scope>NUCLEOTIDE SEQUENCE [LARGE SCALE GENOMIC DNA]</scope>
</reference>
<dbReference type="InterPro" id="IPR018449">
    <property type="entry name" value="NIL_domain"/>
</dbReference>
<evidence type="ECO:0000256" key="1">
    <source>
        <dbReference type="ARBA" id="ARBA00022485"/>
    </source>
</evidence>
<dbReference type="InterPro" id="IPR045865">
    <property type="entry name" value="ACT-like_dom_sf"/>
</dbReference>
<dbReference type="PANTHER" id="PTHR24960">
    <property type="entry name" value="PHOTOSYSTEM I IRON-SULFUR CENTER-RELATED"/>
    <property type="match status" value="1"/>
</dbReference>
<dbReference type="EMBL" id="LQMQ01000037">
    <property type="protein sequence ID" value="KUO40685.1"/>
    <property type="molecule type" value="Genomic_DNA"/>
</dbReference>
<organism evidence="6 7">
    <name type="scientific">Hadarchaeum yellowstonense</name>
    <dbReference type="NCBI Taxonomy" id="1776334"/>
    <lineage>
        <taxon>Archaea</taxon>
        <taxon>Methanobacteriati</taxon>
        <taxon>Candidatus Hadarchaeota</taxon>
        <taxon>Candidatus Hadarchaeia</taxon>
        <taxon>Candidatus Hadarchaeales</taxon>
        <taxon>Candidatus Hadarchaeaceae</taxon>
        <taxon>Candidatus Hadarchaeum</taxon>
    </lineage>
</organism>
<dbReference type="Gene3D" id="3.30.70.20">
    <property type="match status" value="2"/>
</dbReference>
<accession>A0A147JW19</accession>
<dbReference type="SUPFAM" id="SSF55021">
    <property type="entry name" value="ACT-like"/>
    <property type="match status" value="1"/>
</dbReference>
<evidence type="ECO:0000256" key="2">
    <source>
        <dbReference type="ARBA" id="ARBA00022723"/>
    </source>
</evidence>
<name>A0A147JW19_HADYE</name>
<dbReference type="GO" id="GO:0051539">
    <property type="term" value="F:4 iron, 4 sulfur cluster binding"/>
    <property type="evidence" value="ECO:0007669"/>
    <property type="project" value="UniProtKB-KW"/>
</dbReference>
<evidence type="ECO:0000313" key="6">
    <source>
        <dbReference type="EMBL" id="KUO40685.1"/>
    </source>
</evidence>
<keyword evidence="1" id="KW-0004">4Fe-4S</keyword>
<evidence type="ECO:0000259" key="5">
    <source>
        <dbReference type="PROSITE" id="PS51379"/>
    </source>
</evidence>
<dbReference type="PROSITE" id="PS51379">
    <property type="entry name" value="4FE4S_FER_2"/>
    <property type="match status" value="2"/>
</dbReference>
<dbReference type="Pfam" id="PF09383">
    <property type="entry name" value="NIL"/>
    <property type="match status" value="1"/>
</dbReference>
<sequence>MARKILLNYSAERVQEPILATVIKETGLTFNILYAEFTGRGGEILLSIEAPDQEVDKAIELFRKKGVEVREIKRAIHLDRELCIDCGACLSLCPSGALFQDKDNTVMLDEDKCVYCELCVPSCPVKALELSRF</sequence>
<dbReference type="Gene3D" id="3.30.70.260">
    <property type="match status" value="1"/>
</dbReference>
<protein>
    <recommendedName>
        <fullName evidence="5">4Fe-4S ferredoxin-type domain-containing protein</fullName>
    </recommendedName>
</protein>
<feature type="domain" description="4Fe-4S ferredoxin-type" evidence="5">
    <location>
        <begin position="104"/>
        <end position="133"/>
    </location>
</feature>
<keyword evidence="4" id="KW-0411">Iron-sulfur</keyword>
<proteinExistence type="predicted"/>
<keyword evidence="3" id="KW-0408">Iron</keyword>
<dbReference type="SMART" id="SM00930">
    <property type="entry name" value="NIL"/>
    <property type="match status" value="1"/>
</dbReference>
<dbReference type="InterPro" id="IPR017900">
    <property type="entry name" value="4Fe4S_Fe_S_CS"/>
</dbReference>
<keyword evidence="2" id="KW-0479">Metal-binding</keyword>